<dbReference type="RefSeq" id="WP_206983989.1">
    <property type="nucleotide sequence ID" value="NZ_JAFLQZ010000004.1"/>
</dbReference>
<accession>A0A939EV34</accession>
<name>A0A939EV34_9BACT</name>
<dbReference type="EMBL" id="JAFLQZ010000004">
    <property type="protein sequence ID" value="MBO0358065.1"/>
    <property type="molecule type" value="Genomic_DNA"/>
</dbReference>
<dbReference type="SUPFAM" id="SSF141571">
    <property type="entry name" value="Pentapeptide repeat-like"/>
    <property type="match status" value="1"/>
</dbReference>
<dbReference type="Gene3D" id="2.160.20.80">
    <property type="entry name" value="E3 ubiquitin-protein ligase SopA"/>
    <property type="match status" value="1"/>
</dbReference>
<protein>
    <submittedName>
        <fullName evidence="1">Pentapeptide repeat-containing protein</fullName>
    </submittedName>
</protein>
<proteinExistence type="predicted"/>
<comment type="caution">
    <text evidence="1">The sequence shown here is derived from an EMBL/GenBank/DDBJ whole genome shotgun (WGS) entry which is preliminary data.</text>
</comment>
<keyword evidence="2" id="KW-1185">Reference proteome</keyword>
<dbReference type="AlphaFoldDB" id="A0A939EV34"/>
<sequence length="124" mass="14339">MNKTNLANSILEAYHRGQRYFEGLDMENESLEEQNLEGVVFNKCSLYISFRKANLSNAHFINGGIKTCDFREANLTNAHFENVCIESAQFARAITTGIYFDNNSCYGQDVTQQHFEEWIKDHEE</sequence>
<evidence type="ECO:0000313" key="2">
    <source>
        <dbReference type="Proteomes" id="UP000664144"/>
    </source>
</evidence>
<organism evidence="1 2">
    <name type="scientific">Hymenobacter telluris</name>
    <dbReference type="NCBI Taxonomy" id="2816474"/>
    <lineage>
        <taxon>Bacteria</taxon>
        <taxon>Pseudomonadati</taxon>
        <taxon>Bacteroidota</taxon>
        <taxon>Cytophagia</taxon>
        <taxon>Cytophagales</taxon>
        <taxon>Hymenobacteraceae</taxon>
        <taxon>Hymenobacter</taxon>
    </lineage>
</organism>
<reference evidence="1" key="1">
    <citation type="submission" date="2021-03" db="EMBL/GenBank/DDBJ databases">
        <authorList>
            <person name="Kim M.K."/>
        </authorList>
    </citation>
    <scope>NUCLEOTIDE SEQUENCE</scope>
    <source>
        <strain evidence="1">BT186</strain>
    </source>
</reference>
<gene>
    <name evidence="1" type="ORF">J0X19_08935</name>
</gene>
<dbReference type="Pfam" id="PF13599">
    <property type="entry name" value="Pentapeptide_4"/>
    <property type="match status" value="1"/>
</dbReference>
<evidence type="ECO:0000313" key="1">
    <source>
        <dbReference type="EMBL" id="MBO0358065.1"/>
    </source>
</evidence>
<dbReference type="InterPro" id="IPR001646">
    <property type="entry name" value="5peptide_repeat"/>
</dbReference>
<dbReference type="Proteomes" id="UP000664144">
    <property type="component" value="Unassembled WGS sequence"/>
</dbReference>